<comment type="caution">
    <text evidence="1">The sequence shown here is derived from an EMBL/GenBank/DDBJ whole genome shotgun (WGS) entry which is preliminary data.</text>
</comment>
<protein>
    <submittedName>
        <fullName evidence="1">Uncharacterized protein</fullName>
    </submittedName>
</protein>
<reference evidence="2" key="1">
    <citation type="journal article" date="2019" name="Int. J. Syst. Evol. Microbiol.">
        <title>The Global Catalogue of Microorganisms (GCM) 10K type strain sequencing project: providing services to taxonomists for standard genome sequencing and annotation.</title>
        <authorList>
            <consortium name="The Broad Institute Genomics Platform"/>
            <consortium name="The Broad Institute Genome Sequencing Center for Infectious Disease"/>
            <person name="Wu L."/>
            <person name="Ma J."/>
        </authorList>
    </citation>
    <scope>NUCLEOTIDE SEQUENCE [LARGE SCALE GENOMIC DNA]</scope>
    <source>
        <strain evidence="2">JCM 17440</strain>
    </source>
</reference>
<evidence type="ECO:0000313" key="2">
    <source>
        <dbReference type="Proteomes" id="UP001501710"/>
    </source>
</evidence>
<name>A0ABP8BZV6_9ACTN</name>
<dbReference type="EMBL" id="BAABAS010000006">
    <property type="protein sequence ID" value="GAA4231181.1"/>
    <property type="molecule type" value="Genomic_DNA"/>
</dbReference>
<accession>A0ABP8BZV6</accession>
<organism evidence="1 2">
    <name type="scientific">Actinomadura meridiana</name>
    <dbReference type="NCBI Taxonomy" id="559626"/>
    <lineage>
        <taxon>Bacteria</taxon>
        <taxon>Bacillati</taxon>
        <taxon>Actinomycetota</taxon>
        <taxon>Actinomycetes</taxon>
        <taxon>Streptosporangiales</taxon>
        <taxon>Thermomonosporaceae</taxon>
        <taxon>Actinomadura</taxon>
    </lineage>
</organism>
<evidence type="ECO:0000313" key="1">
    <source>
        <dbReference type="EMBL" id="GAA4231181.1"/>
    </source>
</evidence>
<dbReference type="Proteomes" id="UP001501710">
    <property type="component" value="Unassembled WGS sequence"/>
</dbReference>
<sequence>MVGVLGDVRGRALQAERERDARPLMFCLEKVAGAYHDVHERRPLEGGRVGLAEAVKVVLGDGLKMFGETPRERI</sequence>
<proteinExistence type="predicted"/>
<keyword evidence="2" id="KW-1185">Reference proteome</keyword>
<gene>
    <name evidence="1" type="ORF">GCM10022254_27640</name>
</gene>